<reference evidence="1 2" key="1">
    <citation type="submission" date="2008-11" db="EMBL/GenBank/DDBJ databases">
        <title>Draft genome sequence of Bacteroides pectinophilus (ATCC 43243).</title>
        <authorList>
            <person name="Sudarsanam P."/>
            <person name="Ley R."/>
            <person name="Guruge J."/>
            <person name="Turnbaugh P.J."/>
            <person name="Mahowald M."/>
            <person name="Liep D."/>
            <person name="Gordon J."/>
        </authorList>
    </citation>
    <scope>NUCLEOTIDE SEQUENCE [LARGE SCALE GENOMIC DNA]</scope>
    <source>
        <strain evidence="1 2">ATCC 43243</strain>
    </source>
</reference>
<keyword evidence="2" id="KW-1185">Reference proteome</keyword>
<protein>
    <submittedName>
        <fullName evidence="1">Uncharacterized protein</fullName>
    </submittedName>
</protein>
<dbReference type="AlphaFoldDB" id="B7ASZ2"/>
<evidence type="ECO:0000313" key="1">
    <source>
        <dbReference type="EMBL" id="EEC57688.1"/>
    </source>
</evidence>
<dbReference type="EMBL" id="ABVQ01000036">
    <property type="protein sequence ID" value="EEC57688.1"/>
    <property type="molecule type" value="Genomic_DNA"/>
</dbReference>
<dbReference type="Proteomes" id="UP000003136">
    <property type="component" value="Unassembled WGS sequence"/>
</dbReference>
<gene>
    <name evidence="1" type="ORF">BACPEC_02200</name>
</gene>
<proteinExistence type="predicted"/>
<evidence type="ECO:0000313" key="2">
    <source>
        <dbReference type="Proteomes" id="UP000003136"/>
    </source>
</evidence>
<name>B7ASZ2_9FIRM</name>
<accession>B7ASZ2</accession>
<organism evidence="1 2">
    <name type="scientific">[Bacteroides] pectinophilus ATCC 43243</name>
    <dbReference type="NCBI Taxonomy" id="483218"/>
    <lineage>
        <taxon>Bacteria</taxon>
        <taxon>Bacillati</taxon>
        <taxon>Bacillota</taxon>
        <taxon>Clostridia</taxon>
        <taxon>Eubacteriales</taxon>
    </lineage>
</organism>
<reference evidence="1 2" key="2">
    <citation type="submission" date="2008-11" db="EMBL/GenBank/DDBJ databases">
        <authorList>
            <person name="Fulton L."/>
            <person name="Clifton S."/>
            <person name="Fulton B."/>
            <person name="Xu J."/>
            <person name="Minx P."/>
            <person name="Pepin K.H."/>
            <person name="Johnson M."/>
            <person name="Bhonagiri V."/>
            <person name="Nash W.E."/>
            <person name="Mardis E.R."/>
            <person name="Wilson R.K."/>
        </authorList>
    </citation>
    <scope>NUCLEOTIDE SEQUENCE [LARGE SCALE GENOMIC DNA]</scope>
    <source>
        <strain evidence="1 2">ATCC 43243</strain>
    </source>
</reference>
<dbReference type="HOGENOM" id="CLU_3285131_0_0_9"/>
<sequence length="40" mass="4491">MNIEMAYMLGMILGNGEIQQNATETTVTIDIPYKICILMI</sequence>
<comment type="caution">
    <text evidence="1">The sequence shown here is derived from an EMBL/GenBank/DDBJ whole genome shotgun (WGS) entry which is preliminary data.</text>
</comment>